<name>A0A810KYE2_9ACTN</name>
<dbReference type="Pfam" id="PF12680">
    <property type="entry name" value="SnoaL_2"/>
    <property type="match status" value="1"/>
</dbReference>
<feature type="domain" description="SnoaL-like" evidence="1">
    <location>
        <begin position="11"/>
        <end position="117"/>
    </location>
</feature>
<dbReference type="InterPro" id="IPR032710">
    <property type="entry name" value="NTF2-like_dom_sf"/>
</dbReference>
<dbReference type="SUPFAM" id="SSF54427">
    <property type="entry name" value="NTF2-like"/>
    <property type="match status" value="1"/>
</dbReference>
<gene>
    <name evidence="2" type="ORF">Asera_14540</name>
</gene>
<reference evidence="2" key="1">
    <citation type="submission" date="2020-08" db="EMBL/GenBank/DDBJ databases">
        <title>Whole genome shotgun sequence of Actinocatenispora sera NBRC 101916.</title>
        <authorList>
            <person name="Komaki H."/>
            <person name="Tamura T."/>
        </authorList>
    </citation>
    <scope>NUCLEOTIDE SEQUENCE</scope>
    <source>
        <strain evidence="2">NBRC 101916</strain>
    </source>
</reference>
<dbReference type="InterPro" id="IPR037401">
    <property type="entry name" value="SnoaL-like"/>
</dbReference>
<dbReference type="Gene3D" id="3.10.450.50">
    <property type="match status" value="1"/>
</dbReference>
<protein>
    <recommendedName>
        <fullName evidence="1">SnoaL-like domain-containing protein</fullName>
    </recommendedName>
</protein>
<dbReference type="AlphaFoldDB" id="A0A810KYE2"/>
<dbReference type="KEGG" id="aser:Asera_14540"/>
<organism evidence="2 3">
    <name type="scientific">Actinocatenispora sera</name>
    <dbReference type="NCBI Taxonomy" id="390989"/>
    <lineage>
        <taxon>Bacteria</taxon>
        <taxon>Bacillati</taxon>
        <taxon>Actinomycetota</taxon>
        <taxon>Actinomycetes</taxon>
        <taxon>Micromonosporales</taxon>
        <taxon>Micromonosporaceae</taxon>
        <taxon>Actinocatenispora</taxon>
    </lineage>
</organism>
<dbReference type="Proteomes" id="UP000680750">
    <property type="component" value="Chromosome"/>
</dbReference>
<evidence type="ECO:0000313" key="2">
    <source>
        <dbReference type="EMBL" id="BCJ27346.1"/>
    </source>
</evidence>
<keyword evidence="3" id="KW-1185">Reference proteome</keyword>
<dbReference type="OrthoDB" id="2988503at2"/>
<dbReference type="EMBL" id="AP023354">
    <property type="protein sequence ID" value="BCJ27346.1"/>
    <property type="molecule type" value="Genomic_DNA"/>
</dbReference>
<proteinExistence type="predicted"/>
<dbReference type="RefSeq" id="WP_030447635.1">
    <property type="nucleotide sequence ID" value="NZ_AP023354.1"/>
</dbReference>
<evidence type="ECO:0000313" key="3">
    <source>
        <dbReference type="Proteomes" id="UP000680750"/>
    </source>
</evidence>
<evidence type="ECO:0000259" key="1">
    <source>
        <dbReference type="Pfam" id="PF12680"/>
    </source>
</evidence>
<accession>A0A810KYE2</accession>
<sequence>MFRLIARRQYRRVWQAMNAHDYDAIIRRFAPDFRVTFHGDTSLGGTRTTRAAMAAWFDRLFRLLPDAEFELRQLAVDGPPWNTRIAGLFTLTATTPLGEPYRNVFVQFVRLRFGRICWYEVHEDSLRWSRLCQHLGSNGVTEAVAPPILDAVSA</sequence>